<feature type="binding site" evidence="9">
    <location>
        <position position="328"/>
    </location>
    <ligand>
        <name>substrate</name>
    </ligand>
</feature>
<feature type="binding site" evidence="10">
    <location>
        <position position="173"/>
    </location>
    <ligand>
        <name>FAD</name>
        <dbReference type="ChEBI" id="CHEBI:57692"/>
    </ligand>
</feature>
<evidence type="ECO:0000256" key="1">
    <source>
        <dbReference type="ARBA" id="ARBA00004739"/>
    </source>
</evidence>
<evidence type="ECO:0000256" key="5">
    <source>
        <dbReference type="ARBA" id="ARBA00022827"/>
    </source>
</evidence>
<feature type="binding site" evidence="9">
    <location>
        <position position="327"/>
    </location>
    <ligand>
        <name>substrate</name>
    </ligand>
</feature>
<dbReference type="AlphaFoldDB" id="A0A6G9Z161"/>
<dbReference type="InterPro" id="IPR015659">
    <property type="entry name" value="Proline_oxidase"/>
</dbReference>
<dbReference type="GO" id="GO:0000166">
    <property type="term" value="F:nucleotide binding"/>
    <property type="evidence" value="ECO:0007669"/>
    <property type="project" value="UniProtKB-KW"/>
</dbReference>
<keyword evidence="3" id="KW-0285">Flavoprotein</keyword>
<dbReference type="InterPro" id="IPR008219">
    <property type="entry name" value="PRODH_bac_arc"/>
</dbReference>
<name>A0A6G9Z161_9NOCA</name>
<organism evidence="12 13">
    <name type="scientific">Nocardia terpenica</name>
    <dbReference type="NCBI Taxonomy" id="455432"/>
    <lineage>
        <taxon>Bacteria</taxon>
        <taxon>Bacillati</taxon>
        <taxon>Actinomycetota</taxon>
        <taxon>Actinomycetes</taxon>
        <taxon>Mycobacteriales</taxon>
        <taxon>Nocardiaceae</taxon>
        <taxon>Nocardia</taxon>
    </lineage>
</organism>
<keyword evidence="5 10" id="KW-0274">FAD</keyword>
<dbReference type="GO" id="GO:0010133">
    <property type="term" value="P:L-proline catabolic process to L-glutamate"/>
    <property type="evidence" value="ECO:0007669"/>
    <property type="project" value="UniProtKB-UniPathway"/>
</dbReference>
<accession>A0A6G9Z161</accession>
<comment type="cofactor">
    <cofactor evidence="10">
        <name>FAD</name>
        <dbReference type="ChEBI" id="CHEBI:57692"/>
    </cofactor>
    <text evidence="10">Binds 1 FAD per subunit.</text>
</comment>
<evidence type="ECO:0000256" key="8">
    <source>
        <dbReference type="ARBA" id="ARBA00048779"/>
    </source>
</evidence>
<feature type="binding site" evidence="10">
    <location>
        <position position="202"/>
    </location>
    <ligand>
        <name>FAD</name>
        <dbReference type="ChEBI" id="CHEBI:57692"/>
    </ligand>
</feature>
<feature type="binding site" evidence="10">
    <location>
        <begin position="226"/>
        <end position="228"/>
    </location>
    <ligand>
        <name>FAD</name>
        <dbReference type="ChEBI" id="CHEBI:57692"/>
    </ligand>
</feature>
<evidence type="ECO:0000256" key="10">
    <source>
        <dbReference type="PIRSR" id="PIRSR000196-2"/>
    </source>
</evidence>
<reference evidence="12 13" key="1">
    <citation type="journal article" date="2019" name="ACS Chem. Biol.">
        <title>Identification and Mobilization of a Cryptic Antibiotic Biosynthesis Gene Locus from a Human-Pathogenic Nocardia Isolate.</title>
        <authorList>
            <person name="Herisse M."/>
            <person name="Ishida K."/>
            <person name="Porter J.L."/>
            <person name="Howden B."/>
            <person name="Hertweck C."/>
            <person name="Stinear T.P."/>
            <person name="Pidot S.J."/>
        </authorList>
    </citation>
    <scope>NUCLEOTIDE SEQUENCE [LARGE SCALE GENOMIC DNA]</scope>
    <source>
        <strain evidence="12 13">AUSMDU00012715</strain>
    </source>
</reference>
<evidence type="ECO:0000259" key="11">
    <source>
        <dbReference type="Pfam" id="PF01619"/>
    </source>
</evidence>
<dbReference type="RefSeq" id="WP_167486397.1">
    <property type="nucleotide sequence ID" value="NZ_CP046173.1"/>
</dbReference>
<feature type="binding site" evidence="9">
    <location>
        <position position="135"/>
    </location>
    <ligand>
        <name>substrate</name>
    </ligand>
</feature>
<dbReference type="EMBL" id="CP046173">
    <property type="protein sequence ID" value="QIS19097.1"/>
    <property type="molecule type" value="Genomic_DNA"/>
</dbReference>
<dbReference type="PANTHER" id="PTHR13914">
    <property type="entry name" value="PROLINE OXIDASE"/>
    <property type="match status" value="1"/>
</dbReference>
<gene>
    <name evidence="12" type="ORF">F6W96_13180</name>
</gene>
<evidence type="ECO:0000313" key="12">
    <source>
        <dbReference type="EMBL" id="QIS19097.1"/>
    </source>
</evidence>
<evidence type="ECO:0000256" key="6">
    <source>
        <dbReference type="ARBA" id="ARBA00023002"/>
    </source>
</evidence>
<dbReference type="InterPro" id="IPR029041">
    <property type="entry name" value="FAD-linked_oxidoreductase-like"/>
</dbReference>
<dbReference type="InterPro" id="IPR002872">
    <property type="entry name" value="Proline_DH_dom"/>
</dbReference>
<dbReference type="GO" id="GO:0004657">
    <property type="term" value="F:proline dehydrogenase activity"/>
    <property type="evidence" value="ECO:0007669"/>
    <property type="project" value="UniProtKB-EC"/>
</dbReference>
<comment type="catalytic activity">
    <reaction evidence="8">
        <text>L-proline + a quinone = (S)-1-pyrroline-5-carboxylate + a quinol + H(+)</text>
        <dbReference type="Rhea" id="RHEA:23784"/>
        <dbReference type="ChEBI" id="CHEBI:15378"/>
        <dbReference type="ChEBI" id="CHEBI:17388"/>
        <dbReference type="ChEBI" id="CHEBI:24646"/>
        <dbReference type="ChEBI" id="CHEBI:60039"/>
        <dbReference type="ChEBI" id="CHEBI:132124"/>
        <dbReference type="EC" id="1.5.5.2"/>
    </reaction>
</comment>
<comment type="pathway">
    <text evidence="1">Amino-acid degradation; L-proline degradation into L-glutamate; L-glutamate from L-proline: step 1/2.</text>
</comment>
<evidence type="ECO:0000256" key="4">
    <source>
        <dbReference type="ARBA" id="ARBA00022741"/>
    </source>
</evidence>
<evidence type="ECO:0000256" key="2">
    <source>
        <dbReference type="ARBA" id="ARBA00012695"/>
    </source>
</evidence>
<evidence type="ECO:0000256" key="9">
    <source>
        <dbReference type="PIRSR" id="PIRSR000196-1"/>
    </source>
</evidence>
<feature type="binding site" evidence="10">
    <location>
        <position position="240"/>
    </location>
    <ligand>
        <name>FAD</name>
        <dbReference type="ChEBI" id="CHEBI:57692"/>
    </ligand>
</feature>
<feature type="binding site" evidence="10">
    <location>
        <begin position="265"/>
        <end position="266"/>
    </location>
    <ligand>
        <name>FAD</name>
        <dbReference type="ChEBI" id="CHEBI:57692"/>
    </ligand>
</feature>
<sequence length="347" mass="38406">MSTPVLTNPLRPALLAAARSPRAERGITRMPVTRRIVDRFVAGESREAALRAVRDLVRDNRFVTIDYLGEDTVDPAQADHTVREYLALIQSLAQLPPPAGDLGMLPAHGPGMLPAHDPGMLLAGTSPRPLEVSVKLSAFGQALPNDGHAVALRNARTVVEAAAAAGVWVTFDMEDHTTTDSTLSIVRELRRDHPETVGTVLQAYLRRTEDDCRAFADEGARIRLCKGAYNEPEAVAFRRKRDVDASYLRCLRILMQGKGYPMVATHDPAMIEAAALLATSVHRGRDDFEFQMLYGIRPAEQQRLTALGQHLRVYVPFGDQWYGYFVRRLAERPANLMFFLRSAAPGK</sequence>
<evidence type="ECO:0000256" key="7">
    <source>
        <dbReference type="ARBA" id="ARBA00023062"/>
    </source>
</evidence>
<dbReference type="PANTHER" id="PTHR13914:SF0">
    <property type="entry name" value="PROLINE DEHYDROGENASE 1, MITOCHONDRIAL"/>
    <property type="match status" value="1"/>
</dbReference>
<dbReference type="Pfam" id="PF01619">
    <property type="entry name" value="Pro_dh"/>
    <property type="match status" value="1"/>
</dbReference>
<dbReference type="Proteomes" id="UP000500953">
    <property type="component" value="Chromosome"/>
</dbReference>
<dbReference type="EC" id="1.5.5.2" evidence="2"/>
<evidence type="ECO:0000256" key="3">
    <source>
        <dbReference type="ARBA" id="ARBA00022630"/>
    </source>
</evidence>
<dbReference type="UniPathway" id="UPA00261">
    <property type="reaction ID" value="UER00373"/>
</dbReference>
<proteinExistence type="predicted"/>
<keyword evidence="6" id="KW-0560">Oxidoreductase</keyword>
<keyword evidence="7" id="KW-0642">Proline metabolism</keyword>
<dbReference type="Gene3D" id="3.20.20.220">
    <property type="match status" value="1"/>
</dbReference>
<dbReference type="PIRSF" id="PIRSF000196">
    <property type="entry name" value="Pro_dehydrog"/>
    <property type="match status" value="1"/>
</dbReference>
<keyword evidence="4 10" id="KW-0547">Nucleotide-binding</keyword>
<dbReference type="SUPFAM" id="SSF51730">
    <property type="entry name" value="FAD-linked oxidoreductase"/>
    <property type="match status" value="1"/>
</dbReference>
<feature type="domain" description="Proline dehydrogenase" evidence="11">
    <location>
        <begin position="50"/>
        <end position="338"/>
    </location>
</feature>
<evidence type="ECO:0000313" key="13">
    <source>
        <dbReference type="Proteomes" id="UP000500953"/>
    </source>
</evidence>
<protein>
    <recommendedName>
        <fullName evidence="2">proline dehydrogenase</fullName>
        <ecNumber evidence="2">1.5.5.2</ecNumber>
    </recommendedName>
</protein>